<evidence type="ECO:0000256" key="5">
    <source>
        <dbReference type="ARBA" id="ARBA00011245"/>
    </source>
</evidence>
<dbReference type="Pfam" id="PF03900">
    <property type="entry name" value="Porphobil_deamC"/>
    <property type="match status" value="1"/>
</dbReference>
<comment type="pathway">
    <text evidence="3">Porphyrin-containing compound metabolism; protoporphyrin-IX biosynthesis; coproporphyrinogen-III from 5-aminolevulinate: step 2/4.</text>
</comment>
<dbReference type="PANTHER" id="PTHR11557">
    <property type="entry name" value="PORPHOBILINOGEN DEAMINASE"/>
    <property type="match status" value="1"/>
</dbReference>
<dbReference type="SUPFAM" id="SSF54782">
    <property type="entry name" value="Porphobilinogen deaminase (hydroxymethylbilane synthase), C-terminal domain"/>
    <property type="match status" value="1"/>
</dbReference>
<evidence type="ECO:0000256" key="6">
    <source>
        <dbReference type="ARBA" id="ARBA00022679"/>
    </source>
</evidence>
<comment type="function">
    <text evidence="2">Tetrapolymerization of the monopyrrole PBG into the hydroxymethylbilane pre-uroporphyrinogen in several discrete steps.</text>
</comment>
<dbReference type="InterPro" id="IPR000860">
    <property type="entry name" value="HemC"/>
</dbReference>
<sequence length="301" mass="33647">MRSIKIGTRHSPLALWQAREVERRLQALNLSTEVFPIISTGDKNLSQPLYSMGITGVFTKDLDLALLNKEIDIAVHSLKDVPTQLPEGIKVLAYLERDFPQDVLVRSTAAKDKPLQDLKIATSSLRRRAFWAKQFPNTSFVDIRGNVNTRLQKIEDGLADATLFSLAGIKRLNLNITYEELPFMISAPSQGVVVVVGRDGDNDELNNRVREINHLNTQYCVEVERDFLQTLEGGCTAPIGAIADIQGSEMVFKGRLCSLDGKKCIEINEKFSFSVNQKYGKILAEQVLRQGGEEIMKSLKL</sequence>
<dbReference type="PRINTS" id="PR00151">
    <property type="entry name" value="PORPHBDMNASE"/>
</dbReference>
<dbReference type="GO" id="GO:0006783">
    <property type="term" value="P:heme biosynthetic process"/>
    <property type="evidence" value="ECO:0007669"/>
    <property type="project" value="TreeGrafter"/>
</dbReference>
<proteinExistence type="inferred from homology"/>
<dbReference type="OrthoDB" id="9810298at2"/>
<evidence type="ECO:0000313" key="10">
    <source>
        <dbReference type="EMBL" id="QHN65296.1"/>
    </source>
</evidence>
<evidence type="ECO:0000256" key="1">
    <source>
        <dbReference type="ARBA" id="ARBA00001916"/>
    </source>
</evidence>
<dbReference type="PIRSF" id="PIRSF001438">
    <property type="entry name" value="4pyrrol_synth_OHMeBilane_synth"/>
    <property type="match status" value="1"/>
</dbReference>
<dbReference type="GO" id="GO:0004418">
    <property type="term" value="F:hydroxymethylbilane synthase activity"/>
    <property type="evidence" value="ECO:0007669"/>
    <property type="project" value="UniProtKB-UniRule"/>
</dbReference>
<dbReference type="InterPro" id="IPR022419">
    <property type="entry name" value="Porphobilin_deaminase_cofac_BS"/>
</dbReference>
<dbReference type="KEGG" id="bcad:DBX24_05025"/>
<evidence type="ECO:0000256" key="2">
    <source>
        <dbReference type="ARBA" id="ARBA00002869"/>
    </source>
</evidence>
<evidence type="ECO:0000256" key="7">
    <source>
        <dbReference type="ARBA" id="ARBA00023244"/>
    </source>
</evidence>
<dbReference type="NCBIfam" id="TIGR00212">
    <property type="entry name" value="hemC"/>
    <property type="match status" value="1"/>
</dbReference>
<evidence type="ECO:0000256" key="8">
    <source>
        <dbReference type="ARBA" id="ARBA00048169"/>
    </source>
</evidence>
<dbReference type="Proteomes" id="UP000464318">
    <property type="component" value="Chromosome"/>
</dbReference>
<dbReference type="AlphaFoldDB" id="A0A6P1QT59"/>
<dbReference type="PROSITE" id="PS00533">
    <property type="entry name" value="PORPHOBILINOGEN_DEAM"/>
    <property type="match status" value="1"/>
</dbReference>
<organism evidence="10 11">
    <name type="scientific">Bergeyella cardium</name>
    <dbReference type="NCBI Taxonomy" id="1585976"/>
    <lineage>
        <taxon>Bacteria</taxon>
        <taxon>Pseudomonadati</taxon>
        <taxon>Bacteroidota</taxon>
        <taxon>Flavobacteriia</taxon>
        <taxon>Flavobacteriales</taxon>
        <taxon>Weeksellaceae</taxon>
        <taxon>Bergeyella</taxon>
    </lineage>
</organism>
<accession>A0A6P1QT59</accession>
<dbReference type="GO" id="GO:0005737">
    <property type="term" value="C:cytoplasm"/>
    <property type="evidence" value="ECO:0007669"/>
    <property type="project" value="UniProtKB-UniRule"/>
</dbReference>
<comment type="similarity">
    <text evidence="4">Belongs to the HMBS family.</text>
</comment>
<dbReference type="EC" id="2.5.1.61" evidence="9"/>
<dbReference type="Pfam" id="PF01379">
    <property type="entry name" value="Porphobil_deam"/>
    <property type="match status" value="1"/>
</dbReference>
<keyword evidence="6 10" id="KW-0808">Transferase</keyword>
<dbReference type="PANTHER" id="PTHR11557:SF0">
    <property type="entry name" value="PORPHOBILINOGEN DEAMINASE"/>
    <property type="match status" value="1"/>
</dbReference>
<dbReference type="Gene3D" id="3.40.190.10">
    <property type="entry name" value="Periplasmic binding protein-like II"/>
    <property type="match status" value="2"/>
</dbReference>
<evidence type="ECO:0000313" key="11">
    <source>
        <dbReference type="Proteomes" id="UP000464318"/>
    </source>
</evidence>
<dbReference type="RefSeq" id="WP_160224148.1">
    <property type="nucleotide sequence ID" value="NZ_CP029149.1"/>
</dbReference>
<protein>
    <recommendedName>
        <fullName evidence="9">Hydroxymethylbilane synthase</fullName>
        <ecNumber evidence="9">2.5.1.61</ecNumber>
    </recommendedName>
</protein>
<comment type="subunit">
    <text evidence="5">Monomer.</text>
</comment>
<keyword evidence="11" id="KW-1185">Reference proteome</keyword>
<comment type="cofactor">
    <cofactor evidence="1">
        <name>dipyrromethane</name>
        <dbReference type="ChEBI" id="CHEBI:60342"/>
    </cofactor>
</comment>
<evidence type="ECO:0000256" key="3">
    <source>
        <dbReference type="ARBA" id="ARBA00004735"/>
    </source>
</evidence>
<comment type="catalytic activity">
    <reaction evidence="8">
        <text>4 porphobilinogen + H2O = hydroxymethylbilane + 4 NH4(+)</text>
        <dbReference type="Rhea" id="RHEA:13185"/>
        <dbReference type="ChEBI" id="CHEBI:15377"/>
        <dbReference type="ChEBI" id="CHEBI:28938"/>
        <dbReference type="ChEBI" id="CHEBI:57845"/>
        <dbReference type="ChEBI" id="CHEBI:58126"/>
        <dbReference type="EC" id="2.5.1.61"/>
    </reaction>
</comment>
<evidence type="ECO:0000256" key="9">
    <source>
        <dbReference type="NCBIfam" id="TIGR00212"/>
    </source>
</evidence>
<dbReference type="EMBL" id="CP029149">
    <property type="protein sequence ID" value="QHN65296.1"/>
    <property type="molecule type" value="Genomic_DNA"/>
</dbReference>
<evidence type="ECO:0000256" key="4">
    <source>
        <dbReference type="ARBA" id="ARBA00005638"/>
    </source>
</evidence>
<keyword evidence="7" id="KW-0627">Porphyrin biosynthesis</keyword>
<dbReference type="InterPro" id="IPR022418">
    <property type="entry name" value="Porphobilinogen_deaminase_C"/>
</dbReference>
<dbReference type="InterPro" id="IPR022417">
    <property type="entry name" value="Porphobilin_deaminase_N"/>
</dbReference>
<dbReference type="Gene3D" id="3.30.160.40">
    <property type="entry name" value="Porphobilinogen deaminase, C-terminal domain"/>
    <property type="match status" value="1"/>
</dbReference>
<dbReference type="InterPro" id="IPR036803">
    <property type="entry name" value="Porphobilinogen_deaminase_C_sf"/>
</dbReference>
<dbReference type="SUPFAM" id="SSF53850">
    <property type="entry name" value="Periplasmic binding protein-like II"/>
    <property type="match status" value="1"/>
</dbReference>
<reference evidence="10 11" key="1">
    <citation type="submission" date="2018-04" db="EMBL/GenBank/DDBJ databases">
        <title>Characteristic and Complete Genome Sequencing of A Novel Member of Infective Endocarditis Causative Bacteria: Bergeyella cardium QL-PH.</title>
        <authorList>
            <person name="Pan H."/>
            <person name="Sun E."/>
            <person name="Zhang Y."/>
        </authorList>
    </citation>
    <scope>NUCLEOTIDE SEQUENCE [LARGE SCALE GENOMIC DNA]</scope>
    <source>
        <strain evidence="10 11">HPQL</strain>
    </source>
</reference>
<gene>
    <name evidence="10" type="primary">hemC</name>
    <name evidence="10" type="ORF">DBX24_05025</name>
</gene>
<name>A0A6P1QT59_9FLAO</name>